<keyword evidence="3" id="KW-1185">Reference proteome</keyword>
<accession>A0ABD1W441</accession>
<gene>
    <name evidence="2" type="ORF">Fot_13570</name>
</gene>
<dbReference type="Proteomes" id="UP001604277">
    <property type="component" value="Unassembled WGS sequence"/>
</dbReference>
<evidence type="ECO:0000256" key="1">
    <source>
        <dbReference type="SAM" id="MobiDB-lite"/>
    </source>
</evidence>
<dbReference type="EMBL" id="JBFOLJ010000004">
    <property type="protein sequence ID" value="KAL2544337.1"/>
    <property type="molecule type" value="Genomic_DNA"/>
</dbReference>
<reference evidence="3" key="1">
    <citation type="submission" date="2024-07" db="EMBL/GenBank/DDBJ databases">
        <title>Two chromosome-level genome assemblies of Korean endemic species Abeliophyllum distichum and Forsythia ovata (Oleaceae).</title>
        <authorList>
            <person name="Jang H."/>
        </authorList>
    </citation>
    <scope>NUCLEOTIDE SEQUENCE [LARGE SCALE GENOMIC DNA]</scope>
</reference>
<comment type="caution">
    <text evidence="2">The sequence shown here is derived from an EMBL/GenBank/DDBJ whole genome shotgun (WGS) entry which is preliminary data.</text>
</comment>
<name>A0ABD1W441_9LAMI</name>
<sequence length="133" mass="14818">MMVIAATFTNTTYERLPLKEELPPANKGMQLQPSSGVNTETSGGTSGSQPQVVMIFSSVLALALYLNDGDPQHRLRKSVSEVKQQRPDVLRHCQKLGCSRYIVRGRIHSLEDDNLFSQVYCSRCVPYLYIGIA</sequence>
<evidence type="ECO:0000313" key="3">
    <source>
        <dbReference type="Proteomes" id="UP001604277"/>
    </source>
</evidence>
<feature type="compositionally biased region" description="Polar residues" evidence="1">
    <location>
        <begin position="29"/>
        <end position="49"/>
    </location>
</feature>
<organism evidence="2 3">
    <name type="scientific">Forsythia ovata</name>
    <dbReference type="NCBI Taxonomy" id="205694"/>
    <lineage>
        <taxon>Eukaryota</taxon>
        <taxon>Viridiplantae</taxon>
        <taxon>Streptophyta</taxon>
        <taxon>Embryophyta</taxon>
        <taxon>Tracheophyta</taxon>
        <taxon>Spermatophyta</taxon>
        <taxon>Magnoliopsida</taxon>
        <taxon>eudicotyledons</taxon>
        <taxon>Gunneridae</taxon>
        <taxon>Pentapetalae</taxon>
        <taxon>asterids</taxon>
        <taxon>lamiids</taxon>
        <taxon>Lamiales</taxon>
        <taxon>Oleaceae</taxon>
        <taxon>Forsythieae</taxon>
        <taxon>Forsythia</taxon>
    </lineage>
</organism>
<dbReference type="AlphaFoldDB" id="A0ABD1W441"/>
<feature type="region of interest" description="Disordered" evidence="1">
    <location>
        <begin position="23"/>
        <end position="49"/>
    </location>
</feature>
<proteinExistence type="predicted"/>
<protein>
    <submittedName>
        <fullName evidence="2">PPC domain-containing protein</fullName>
    </submittedName>
</protein>
<evidence type="ECO:0000313" key="2">
    <source>
        <dbReference type="EMBL" id="KAL2544337.1"/>
    </source>
</evidence>